<evidence type="ECO:0000313" key="2">
    <source>
        <dbReference type="EMBL" id="JAC84755.1"/>
    </source>
</evidence>
<sequence length="124" mass="13983">MRIPKRHCTRTQAPSSIGSYASKRRQRLDRQNCDLTPPGFLKWVHGRWIQGGDNQQGNRNCCVVLLFCPDLKTAEIESPLHSKGSPTRRLFRRCPNHPMRTSAPFRGFPAFSPRDWPAAGLAGG</sequence>
<dbReference type="EMBL" id="GBEZ01000102">
    <property type="protein sequence ID" value="JAC84755.1"/>
    <property type="molecule type" value="Transcribed_RNA"/>
</dbReference>
<feature type="non-terminal residue" evidence="2">
    <location>
        <position position="124"/>
    </location>
</feature>
<proteinExistence type="predicted"/>
<gene>
    <name evidence="2" type="ORF">TSPGSL018_220</name>
</gene>
<feature type="compositionally biased region" description="Polar residues" evidence="1">
    <location>
        <begin position="10"/>
        <end position="19"/>
    </location>
</feature>
<feature type="region of interest" description="Disordered" evidence="1">
    <location>
        <begin position="1"/>
        <end position="28"/>
    </location>
</feature>
<organism evidence="2">
    <name type="scientific">Tetraselmis sp. GSL018</name>
    <dbReference type="NCBI Taxonomy" id="582737"/>
    <lineage>
        <taxon>Eukaryota</taxon>
        <taxon>Viridiplantae</taxon>
        <taxon>Chlorophyta</taxon>
        <taxon>core chlorophytes</taxon>
        <taxon>Chlorodendrophyceae</taxon>
        <taxon>Chlorodendrales</taxon>
        <taxon>Chlorodendraceae</taxon>
        <taxon>Tetraselmis</taxon>
    </lineage>
</organism>
<accession>A0A061SPF3</accession>
<dbReference type="AlphaFoldDB" id="A0A061SPF3"/>
<reference evidence="2" key="1">
    <citation type="submission" date="2014-05" db="EMBL/GenBank/DDBJ databases">
        <title>The transcriptome of the halophilic microalga Tetraselmis sp. GSL018 isolated from the Great Salt Lake, Utah.</title>
        <authorList>
            <person name="Jinkerson R.E."/>
            <person name="D'Adamo S."/>
            <person name="Posewitz M.C."/>
        </authorList>
    </citation>
    <scope>NUCLEOTIDE SEQUENCE</scope>
    <source>
        <strain evidence="2">GSL018</strain>
    </source>
</reference>
<evidence type="ECO:0000256" key="1">
    <source>
        <dbReference type="SAM" id="MobiDB-lite"/>
    </source>
</evidence>
<name>A0A061SPF3_9CHLO</name>
<protein>
    <submittedName>
        <fullName evidence="2">Uncharacterized protein</fullName>
    </submittedName>
</protein>